<dbReference type="EMBL" id="JARKIF010000023">
    <property type="protein sequence ID" value="KAJ7616098.1"/>
    <property type="molecule type" value="Genomic_DNA"/>
</dbReference>
<feature type="domain" description="Zn(2)-C6 fungal-type" evidence="2">
    <location>
        <begin position="12"/>
        <end position="44"/>
    </location>
</feature>
<feature type="compositionally biased region" description="Low complexity" evidence="1">
    <location>
        <begin position="60"/>
        <end position="73"/>
    </location>
</feature>
<evidence type="ECO:0000259" key="2">
    <source>
        <dbReference type="PROSITE" id="PS50048"/>
    </source>
</evidence>
<dbReference type="AlphaFoldDB" id="A0AAD7BBT1"/>
<feature type="region of interest" description="Disordered" evidence="1">
    <location>
        <begin position="44"/>
        <end position="83"/>
    </location>
</feature>
<dbReference type="SUPFAM" id="SSF57701">
    <property type="entry name" value="Zn2/Cys6 DNA-binding domain"/>
    <property type="match status" value="1"/>
</dbReference>
<sequence length="501" mass="53913">MSTQPKSKKPPACDSCKARRVLCHPQPNGAPCPRCVEKEIICTTTNPAPRGRPRKNPRPTTSSSAVSLSSTPSDNAPSLSAANSGPELTPRFIEHCFDCFPSLPQDQHPLLTLVPIKSSLRSVSFHIELLPPQMRVLALCMIALAALVSFDEAVLGPGILPRSVRDHIFLSSSELLLCGVRRVRACQALHEKALSAAWDAGIMLQPSHENALSCYFLDLLDHCGGGQPWSACSPSRPWGGAYFSHVRALAPTWRAAGCSRADAAWWAGFLMADASMAMGRRTPILFTHHDQLLLCGPAPPSLEAAVACLASTPGLTMVWPGMLSYMWHMSSVGRELSESIIGDAVVSGGLNDPGPYLVPHSALNAEVHNLARSCGYGAAFGFSSIALALYNELNRRMCEGIPACVLDAIEIQAQTRLRLLRNQARDTALESIRFLARAMPYFPEAKGRCTPIQWSMIYACAQLCADEVGGNSEADAGLLAATRTSLELAVLPRNLTYAYGA</sequence>
<name>A0AAD7BBT1_9AGAR</name>
<dbReference type="Gene3D" id="4.10.240.10">
    <property type="entry name" value="Zn(2)-C6 fungal-type DNA-binding domain"/>
    <property type="match status" value="1"/>
</dbReference>
<dbReference type="Proteomes" id="UP001221142">
    <property type="component" value="Unassembled WGS sequence"/>
</dbReference>
<organism evidence="3 4">
    <name type="scientific">Roridomyces roridus</name>
    <dbReference type="NCBI Taxonomy" id="1738132"/>
    <lineage>
        <taxon>Eukaryota</taxon>
        <taxon>Fungi</taxon>
        <taxon>Dikarya</taxon>
        <taxon>Basidiomycota</taxon>
        <taxon>Agaricomycotina</taxon>
        <taxon>Agaricomycetes</taxon>
        <taxon>Agaricomycetidae</taxon>
        <taxon>Agaricales</taxon>
        <taxon>Marasmiineae</taxon>
        <taxon>Mycenaceae</taxon>
        <taxon>Roridomyces</taxon>
    </lineage>
</organism>
<feature type="compositionally biased region" description="Polar residues" evidence="1">
    <location>
        <begin position="74"/>
        <end position="83"/>
    </location>
</feature>
<dbReference type="PROSITE" id="PS50048">
    <property type="entry name" value="ZN2_CY6_FUNGAL_2"/>
    <property type="match status" value="1"/>
</dbReference>
<reference evidence="3" key="1">
    <citation type="submission" date="2023-03" db="EMBL/GenBank/DDBJ databases">
        <title>Massive genome expansion in bonnet fungi (Mycena s.s.) driven by repeated elements and novel gene families across ecological guilds.</title>
        <authorList>
            <consortium name="Lawrence Berkeley National Laboratory"/>
            <person name="Harder C.B."/>
            <person name="Miyauchi S."/>
            <person name="Viragh M."/>
            <person name="Kuo A."/>
            <person name="Thoen E."/>
            <person name="Andreopoulos B."/>
            <person name="Lu D."/>
            <person name="Skrede I."/>
            <person name="Drula E."/>
            <person name="Henrissat B."/>
            <person name="Morin E."/>
            <person name="Kohler A."/>
            <person name="Barry K."/>
            <person name="LaButti K."/>
            <person name="Morin E."/>
            <person name="Salamov A."/>
            <person name="Lipzen A."/>
            <person name="Mereny Z."/>
            <person name="Hegedus B."/>
            <person name="Baldrian P."/>
            <person name="Stursova M."/>
            <person name="Weitz H."/>
            <person name="Taylor A."/>
            <person name="Grigoriev I.V."/>
            <person name="Nagy L.G."/>
            <person name="Martin F."/>
            <person name="Kauserud H."/>
        </authorList>
    </citation>
    <scope>NUCLEOTIDE SEQUENCE</scope>
    <source>
        <strain evidence="3">9284</strain>
    </source>
</reference>
<keyword evidence="4" id="KW-1185">Reference proteome</keyword>
<protein>
    <recommendedName>
        <fullName evidence="2">Zn(2)-C6 fungal-type domain-containing protein</fullName>
    </recommendedName>
</protein>
<proteinExistence type="predicted"/>
<evidence type="ECO:0000313" key="3">
    <source>
        <dbReference type="EMBL" id="KAJ7616098.1"/>
    </source>
</evidence>
<accession>A0AAD7BBT1</accession>
<dbReference type="GO" id="GO:0008270">
    <property type="term" value="F:zinc ion binding"/>
    <property type="evidence" value="ECO:0007669"/>
    <property type="project" value="InterPro"/>
</dbReference>
<gene>
    <name evidence="3" type="ORF">FB45DRAFT_1008255</name>
</gene>
<dbReference type="InterPro" id="IPR036864">
    <property type="entry name" value="Zn2-C6_fun-type_DNA-bd_sf"/>
</dbReference>
<evidence type="ECO:0000256" key="1">
    <source>
        <dbReference type="SAM" id="MobiDB-lite"/>
    </source>
</evidence>
<dbReference type="InterPro" id="IPR001138">
    <property type="entry name" value="Zn2Cys6_DnaBD"/>
</dbReference>
<dbReference type="GO" id="GO:0000981">
    <property type="term" value="F:DNA-binding transcription factor activity, RNA polymerase II-specific"/>
    <property type="evidence" value="ECO:0007669"/>
    <property type="project" value="InterPro"/>
</dbReference>
<dbReference type="PROSITE" id="PS00463">
    <property type="entry name" value="ZN2_CY6_FUNGAL_1"/>
    <property type="match status" value="1"/>
</dbReference>
<comment type="caution">
    <text evidence="3">The sequence shown here is derived from an EMBL/GenBank/DDBJ whole genome shotgun (WGS) entry which is preliminary data.</text>
</comment>
<evidence type="ECO:0000313" key="4">
    <source>
        <dbReference type="Proteomes" id="UP001221142"/>
    </source>
</evidence>